<dbReference type="InterPro" id="IPR005135">
    <property type="entry name" value="Endo/exonuclease/phosphatase"/>
</dbReference>
<dbReference type="SUPFAM" id="SSF56219">
    <property type="entry name" value="DNase I-like"/>
    <property type="match status" value="1"/>
</dbReference>
<dbReference type="Proteomes" id="UP000182321">
    <property type="component" value="Unassembled WGS sequence"/>
</dbReference>
<keyword evidence="1" id="KW-0472">Membrane</keyword>
<dbReference type="AlphaFoldDB" id="A0A1H7FZT2"/>
<dbReference type="Gene3D" id="3.60.10.10">
    <property type="entry name" value="Endonuclease/exonuclease/phosphatase"/>
    <property type="match status" value="1"/>
</dbReference>
<reference evidence="4" key="1">
    <citation type="submission" date="2016-10" db="EMBL/GenBank/DDBJ databases">
        <authorList>
            <person name="Varghese N."/>
            <person name="Submissions S."/>
        </authorList>
    </citation>
    <scope>NUCLEOTIDE SEQUENCE [LARGE SCALE GENOMIC DNA]</scope>
    <source>
        <strain evidence="4">ACV-9</strain>
    </source>
</reference>
<gene>
    <name evidence="3" type="ORF">SAMN02910377_00532</name>
</gene>
<organism evidence="3 4">
    <name type="scientific">Pseudobutyrivibrio ruminis</name>
    <dbReference type="NCBI Taxonomy" id="46206"/>
    <lineage>
        <taxon>Bacteria</taxon>
        <taxon>Bacillati</taxon>
        <taxon>Bacillota</taxon>
        <taxon>Clostridia</taxon>
        <taxon>Lachnospirales</taxon>
        <taxon>Lachnospiraceae</taxon>
        <taxon>Pseudobutyrivibrio</taxon>
    </lineage>
</organism>
<keyword evidence="3" id="KW-0255">Endonuclease</keyword>
<keyword evidence="1" id="KW-0812">Transmembrane</keyword>
<dbReference type="RefSeq" id="WP_074788985.1">
    <property type="nucleotide sequence ID" value="NZ_FNZX01000004.1"/>
</dbReference>
<proteinExistence type="predicted"/>
<keyword evidence="3" id="KW-0378">Hydrolase</keyword>
<keyword evidence="3" id="KW-0540">Nuclease</keyword>
<accession>A0A1H7FZT2</accession>
<keyword evidence="1" id="KW-1133">Transmembrane helix</keyword>
<keyword evidence="4" id="KW-1185">Reference proteome</keyword>
<protein>
    <submittedName>
        <fullName evidence="3">Metal-dependent hydrolase, endonuclease/exonuclease/phosphatase family</fullName>
    </submittedName>
</protein>
<sequence>MAKKVLKTILIILLIIVLLFVGYVVYVFASYYRLDDNLELEIEGSASTDTLSIGETYRITSANLGFGAYSADYSFFMDGGTESWAYSKEAVYDNINGSVDSVMSLDPDLMLFQEVDIDSTRSYHVDQKELIISDLADADISDVNYTFAQNYDSPFLMYPFTQPHGKSKAGLLTVSPATITSSIRRSLPIEEGLSKFIDLDRCYCKNYIDLDNGKQLVLYNVHLSAYTTDPSTAENQVVMLNEDMTAEVEAGNYVIAGGDMNKDMLGDSSAYFGTTSSANWAQPFPEDLLSDDFSIVGPLDEANPVPSCRNADTPYTEDSFVLTIDGFVVSSNVKVEYSNVLDTGFAYSDHNPVYMDFILE</sequence>
<dbReference type="EMBL" id="FNZX01000004">
    <property type="protein sequence ID" value="SEK30757.1"/>
    <property type="molecule type" value="Genomic_DNA"/>
</dbReference>
<evidence type="ECO:0000313" key="4">
    <source>
        <dbReference type="Proteomes" id="UP000182321"/>
    </source>
</evidence>
<dbReference type="GO" id="GO:0004519">
    <property type="term" value="F:endonuclease activity"/>
    <property type="evidence" value="ECO:0007669"/>
    <property type="project" value="UniProtKB-KW"/>
</dbReference>
<feature type="transmembrane region" description="Helical" evidence="1">
    <location>
        <begin position="9"/>
        <end position="32"/>
    </location>
</feature>
<dbReference type="InterPro" id="IPR036691">
    <property type="entry name" value="Endo/exonu/phosph_ase_sf"/>
</dbReference>
<evidence type="ECO:0000256" key="1">
    <source>
        <dbReference type="SAM" id="Phobius"/>
    </source>
</evidence>
<name>A0A1H7FZT2_9FIRM</name>
<evidence type="ECO:0000259" key="2">
    <source>
        <dbReference type="Pfam" id="PF03372"/>
    </source>
</evidence>
<dbReference type="GO" id="GO:0004527">
    <property type="term" value="F:exonuclease activity"/>
    <property type="evidence" value="ECO:0007669"/>
    <property type="project" value="UniProtKB-KW"/>
</dbReference>
<feature type="domain" description="Endonuclease/exonuclease/phosphatase" evidence="2">
    <location>
        <begin position="84"/>
        <end position="350"/>
    </location>
</feature>
<keyword evidence="3" id="KW-0269">Exonuclease</keyword>
<evidence type="ECO:0000313" key="3">
    <source>
        <dbReference type="EMBL" id="SEK30757.1"/>
    </source>
</evidence>
<dbReference type="Pfam" id="PF03372">
    <property type="entry name" value="Exo_endo_phos"/>
    <property type="match status" value="1"/>
</dbReference>